<dbReference type="InterPro" id="IPR001764">
    <property type="entry name" value="Glyco_hydro_3_N"/>
</dbReference>
<keyword evidence="9" id="KW-1185">Reference proteome</keyword>
<organism evidence="8 9">
    <name type="scientific">Treponema porcinum</name>
    <dbReference type="NCBI Taxonomy" id="261392"/>
    <lineage>
        <taxon>Bacteria</taxon>
        <taxon>Pseudomonadati</taxon>
        <taxon>Spirochaetota</taxon>
        <taxon>Spirochaetia</taxon>
        <taxon>Spirochaetales</taxon>
        <taxon>Treponemataceae</taxon>
        <taxon>Treponema</taxon>
    </lineage>
</organism>
<dbReference type="Proteomes" id="UP000190423">
    <property type="component" value="Unassembled WGS sequence"/>
</dbReference>
<dbReference type="GeneID" id="78316886"/>
<feature type="signal peptide" evidence="6">
    <location>
        <begin position="1"/>
        <end position="21"/>
    </location>
</feature>
<evidence type="ECO:0000313" key="9">
    <source>
        <dbReference type="Proteomes" id="UP000190423"/>
    </source>
</evidence>
<feature type="chain" id="PRO_5012097481" description="beta-N-acetylhexosaminidase" evidence="6">
    <location>
        <begin position="22"/>
        <end position="445"/>
    </location>
</feature>
<dbReference type="PANTHER" id="PTHR30480">
    <property type="entry name" value="BETA-HEXOSAMINIDASE-RELATED"/>
    <property type="match status" value="1"/>
</dbReference>
<dbReference type="Pfam" id="PF00933">
    <property type="entry name" value="Glyco_hydro_3"/>
    <property type="match status" value="1"/>
</dbReference>
<keyword evidence="5" id="KW-0326">Glycosidase</keyword>
<evidence type="ECO:0000259" key="7">
    <source>
        <dbReference type="Pfam" id="PF00933"/>
    </source>
</evidence>
<dbReference type="InterPro" id="IPR017853">
    <property type="entry name" value="GH"/>
</dbReference>
<dbReference type="RefSeq" id="WP_078933530.1">
    <property type="nucleotide sequence ID" value="NZ_FUWG01000011.1"/>
</dbReference>
<dbReference type="GO" id="GO:0009254">
    <property type="term" value="P:peptidoglycan turnover"/>
    <property type="evidence" value="ECO:0007669"/>
    <property type="project" value="TreeGrafter"/>
</dbReference>
<comment type="similarity">
    <text evidence="2">Belongs to the glycosyl hydrolase 3 family.</text>
</comment>
<evidence type="ECO:0000256" key="2">
    <source>
        <dbReference type="ARBA" id="ARBA00005336"/>
    </source>
</evidence>
<dbReference type="GO" id="GO:0005975">
    <property type="term" value="P:carbohydrate metabolic process"/>
    <property type="evidence" value="ECO:0007669"/>
    <property type="project" value="InterPro"/>
</dbReference>
<keyword evidence="6" id="KW-0732">Signal</keyword>
<gene>
    <name evidence="8" type="ORF">SAMN02745149_01600</name>
</gene>
<dbReference type="EMBL" id="FUWG01000011">
    <property type="protein sequence ID" value="SJZ54199.1"/>
    <property type="molecule type" value="Genomic_DNA"/>
</dbReference>
<accession>A0A1T4LHC5</accession>
<dbReference type="SUPFAM" id="SSF51445">
    <property type="entry name" value="(Trans)glycosidases"/>
    <property type="match status" value="1"/>
</dbReference>
<dbReference type="EC" id="3.2.1.52" evidence="3"/>
<dbReference type="Gene3D" id="3.20.20.300">
    <property type="entry name" value="Glycoside hydrolase, family 3, N-terminal domain"/>
    <property type="match status" value="1"/>
</dbReference>
<evidence type="ECO:0000313" key="8">
    <source>
        <dbReference type="EMBL" id="SJZ54199.1"/>
    </source>
</evidence>
<dbReference type="AlphaFoldDB" id="A0A1T4LHC5"/>
<dbReference type="GO" id="GO:0004563">
    <property type="term" value="F:beta-N-acetylhexosaminidase activity"/>
    <property type="evidence" value="ECO:0007669"/>
    <property type="project" value="UniProtKB-EC"/>
</dbReference>
<sequence length="445" mass="49816">MKKIMLFIACCLCLLSCSLSSEKKIDRVQTKKEIYARKKLLPLKEEIASVHQKKQAAIEQYMNSLSLEEKICQLFIVNLEGDRTFVPVEKMTAVSSGYKDGVPVIPGGYLFFSYNLAETPEEVIGFTDSIREFCIENDCIPPFLAVDQEGGYVNRLRTLNGPLPSAERVSSRLPVEKAYRLYSLQAVQMKSLGFSVNMAPVVEICTDMNRKFLDGRSFGDAAAVKQYSRACVNAYENNGIGTVPKHFPGNTNTDPHTGLPEIRLSKENLYSLLVPFRKIVSARPSGMLMSHARTSCIDSKTPACLSYEWVTKTLKDTYGFEGIVFSDDIFMGALSGNGYPPEKACVQAIEAGVDCIMISEKRIADPAKVLVEHALADEAFSARITDAAKKMILFKLKYGILEWQREQSGKAYLINPCVQSESAEDRLVHFYDARNENRELYIENF</sequence>
<evidence type="ECO:0000256" key="4">
    <source>
        <dbReference type="ARBA" id="ARBA00022801"/>
    </source>
</evidence>
<evidence type="ECO:0000256" key="5">
    <source>
        <dbReference type="ARBA" id="ARBA00023295"/>
    </source>
</evidence>
<proteinExistence type="inferred from homology"/>
<dbReference type="STRING" id="261392.SAMN02745149_01600"/>
<dbReference type="OrthoDB" id="9805821at2"/>
<dbReference type="PANTHER" id="PTHR30480:SF13">
    <property type="entry name" value="BETA-HEXOSAMINIDASE"/>
    <property type="match status" value="1"/>
</dbReference>
<evidence type="ECO:0000256" key="1">
    <source>
        <dbReference type="ARBA" id="ARBA00001231"/>
    </source>
</evidence>
<protein>
    <recommendedName>
        <fullName evidence="3">beta-N-acetylhexosaminidase</fullName>
        <ecNumber evidence="3">3.2.1.52</ecNumber>
    </recommendedName>
</protein>
<comment type="catalytic activity">
    <reaction evidence="1">
        <text>Hydrolysis of terminal non-reducing N-acetyl-D-hexosamine residues in N-acetyl-beta-D-hexosaminides.</text>
        <dbReference type="EC" id="3.2.1.52"/>
    </reaction>
</comment>
<keyword evidence="4" id="KW-0378">Hydrolase</keyword>
<reference evidence="8 9" key="1">
    <citation type="submission" date="2017-02" db="EMBL/GenBank/DDBJ databases">
        <authorList>
            <person name="Peterson S.W."/>
        </authorList>
    </citation>
    <scope>NUCLEOTIDE SEQUENCE [LARGE SCALE GENOMIC DNA]</scope>
    <source>
        <strain evidence="8 9">ATCC BAA-908</strain>
    </source>
</reference>
<evidence type="ECO:0000256" key="3">
    <source>
        <dbReference type="ARBA" id="ARBA00012663"/>
    </source>
</evidence>
<name>A0A1T4LHC5_TREPO</name>
<dbReference type="InterPro" id="IPR036962">
    <property type="entry name" value="Glyco_hydro_3_N_sf"/>
</dbReference>
<evidence type="ECO:0000256" key="6">
    <source>
        <dbReference type="SAM" id="SignalP"/>
    </source>
</evidence>
<feature type="domain" description="Glycoside hydrolase family 3 N-terminal" evidence="7">
    <location>
        <begin position="107"/>
        <end position="390"/>
    </location>
</feature>
<dbReference type="InterPro" id="IPR050226">
    <property type="entry name" value="NagZ_Beta-hexosaminidase"/>
</dbReference>